<dbReference type="EMBL" id="MU273730">
    <property type="protein sequence ID" value="KAI0028699.1"/>
    <property type="molecule type" value="Genomic_DNA"/>
</dbReference>
<reference evidence="1" key="2">
    <citation type="journal article" date="2022" name="New Phytol.">
        <title>Evolutionary transition to the ectomycorrhizal habit in the genomes of a hyperdiverse lineage of mushroom-forming fungi.</title>
        <authorList>
            <person name="Looney B."/>
            <person name="Miyauchi S."/>
            <person name="Morin E."/>
            <person name="Drula E."/>
            <person name="Courty P.E."/>
            <person name="Kohler A."/>
            <person name="Kuo A."/>
            <person name="LaButti K."/>
            <person name="Pangilinan J."/>
            <person name="Lipzen A."/>
            <person name="Riley R."/>
            <person name="Andreopoulos W."/>
            <person name="He G."/>
            <person name="Johnson J."/>
            <person name="Nolan M."/>
            <person name="Tritt A."/>
            <person name="Barry K.W."/>
            <person name="Grigoriev I.V."/>
            <person name="Nagy L.G."/>
            <person name="Hibbett D."/>
            <person name="Henrissat B."/>
            <person name="Matheny P.B."/>
            <person name="Labbe J."/>
            <person name="Martin F.M."/>
        </authorList>
    </citation>
    <scope>NUCLEOTIDE SEQUENCE</scope>
    <source>
        <strain evidence="1">EC-137</strain>
    </source>
</reference>
<evidence type="ECO:0000313" key="2">
    <source>
        <dbReference type="Proteomes" id="UP000814128"/>
    </source>
</evidence>
<accession>A0ACB8QA31</accession>
<gene>
    <name evidence="1" type="ORF">K488DRAFT_57969</name>
</gene>
<protein>
    <submittedName>
        <fullName evidence="1">Uncharacterized protein</fullName>
    </submittedName>
</protein>
<organism evidence="1 2">
    <name type="scientific">Vararia minispora EC-137</name>
    <dbReference type="NCBI Taxonomy" id="1314806"/>
    <lineage>
        <taxon>Eukaryota</taxon>
        <taxon>Fungi</taxon>
        <taxon>Dikarya</taxon>
        <taxon>Basidiomycota</taxon>
        <taxon>Agaricomycotina</taxon>
        <taxon>Agaricomycetes</taxon>
        <taxon>Russulales</taxon>
        <taxon>Lachnocladiaceae</taxon>
        <taxon>Vararia</taxon>
    </lineage>
</organism>
<reference evidence="1" key="1">
    <citation type="submission" date="2021-02" db="EMBL/GenBank/DDBJ databases">
        <authorList>
            <consortium name="DOE Joint Genome Institute"/>
            <person name="Ahrendt S."/>
            <person name="Looney B.P."/>
            <person name="Miyauchi S."/>
            <person name="Morin E."/>
            <person name="Drula E."/>
            <person name="Courty P.E."/>
            <person name="Chicoki N."/>
            <person name="Fauchery L."/>
            <person name="Kohler A."/>
            <person name="Kuo A."/>
            <person name="Labutti K."/>
            <person name="Pangilinan J."/>
            <person name="Lipzen A."/>
            <person name="Riley R."/>
            <person name="Andreopoulos W."/>
            <person name="He G."/>
            <person name="Johnson J."/>
            <person name="Barry K.W."/>
            <person name="Grigoriev I.V."/>
            <person name="Nagy L."/>
            <person name="Hibbett D."/>
            <person name="Henrissat B."/>
            <person name="Matheny P.B."/>
            <person name="Labbe J."/>
            <person name="Martin F."/>
        </authorList>
    </citation>
    <scope>NUCLEOTIDE SEQUENCE</scope>
    <source>
        <strain evidence="1">EC-137</strain>
    </source>
</reference>
<comment type="caution">
    <text evidence="1">The sequence shown here is derived from an EMBL/GenBank/DDBJ whole genome shotgun (WGS) entry which is preliminary data.</text>
</comment>
<keyword evidence="2" id="KW-1185">Reference proteome</keyword>
<sequence>MMIENTAHYDITSDLGAAEYAKLVPDGGHTVKMKDGKEYTVALFHQLRCLEILRNAYVDGAGVTPLTEHCMNYLRQSILCLADTRLESVRAAGGEHIVDFSADYTCRDWTAVYEAAETLQNPEDAGEEATDGHD</sequence>
<dbReference type="Proteomes" id="UP000814128">
    <property type="component" value="Unassembled WGS sequence"/>
</dbReference>
<proteinExistence type="predicted"/>
<name>A0ACB8QA31_9AGAM</name>
<evidence type="ECO:0000313" key="1">
    <source>
        <dbReference type="EMBL" id="KAI0028699.1"/>
    </source>
</evidence>